<protein>
    <submittedName>
        <fullName evidence="2">Uncharacterized protein</fullName>
    </submittedName>
</protein>
<comment type="caution">
    <text evidence="2">The sequence shown here is derived from an EMBL/GenBank/DDBJ whole genome shotgun (WGS) entry which is preliminary data.</text>
</comment>
<feature type="region of interest" description="Disordered" evidence="1">
    <location>
        <begin position="246"/>
        <end position="265"/>
    </location>
</feature>
<proteinExistence type="predicted"/>
<dbReference type="EMBL" id="MRZV01000620">
    <property type="protein sequence ID" value="PIK46790.1"/>
    <property type="molecule type" value="Genomic_DNA"/>
</dbReference>
<dbReference type="AlphaFoldDB" id="A0A2G8KFN8"/>
<keyword evidence="3" id="KW-1185">Reference proteome</keyword>
<sequence>MGATVSAIGGLAKSVIDQNELRDKENAQEEMNEKLDLIANSVHLKIDKFYNELLLEGQSPPKNSTVPICNVVDKVQSLFVHDSEDTKNVISCTINKVVRELCESKWSDAITDGIAGSLEAFLGPEEIASSGTMSEKKSYHVAWSNNAMVRLDVFATKCVLSHMAGLSKSSQIFGGYIMVASVVDMQEINFQVFLWEFSKFVGHAKKIDPNAFSAILCEIREVGKLVKETGLLFNKVSDMMPKIGTSEIDGEDSLDSGKVSSDQNV</sequence>
<dbReference type="OrthoDB" id="5976086at2759"/>
<name>A0A2G8KFN8_STIJA</name>
<organism evidence="2 3">
    <name type="scientific">Stichopus japonicus</name>
    <name type="common">Sea cucumber</name>
    <dbReference type="NCBI Taxonomy" id="307972"/>
    <lineage>
        <taxon>Eukaryota</taxon>
        <taxon>Metazoa</taxon>
        <taxon>Echinodermata</taxon>
        <taxon>Eleutherozoa</taxon>
        <taxon>Echinozoa</taxon>
        <taxon>Holothuroidea</taxon>
        <taxon>Aspidochirotacea</taxon>
        <taxon>Aspidochirotida</taxon>
        <taxon>Stichopodidae</taxon>
        <taxon>Apostichopus</taxon>
    </lineage>
</organism>
<evidence type="ECO:0000313" key="2">
    <source>
        <dbReference type="EMBL" id="PIK46790.1"/>
    </source>
</evidence>
<gene>
    <name evidence="2" type="ORF">BSL78_16341</name>
</gene>
<evidence type="ECO:0000256" key="1">
    <source>
        <dbReference type="SAM" id="MobiDB-lite"/>
    </source>
</evidence>
<accession>A0A2G8KFN8</accession>
<dbReference type="Proteomes" id="UP000230750">
    <property type="component" value="Unassembled WGS sequence"/>
</dbReference>
<reference evidence="2 3" key="1">
    <citation type="journal article" date="2017" name="PLoS Biol.">
        <title>The sea cucumber genome provides insights into morphological evolution and visceral regeneration.</title>
        <authorList>
            <person name="Zhang X."/>
            <person name="Sun L."/>
            <person name="Yuan J."/>
            <person name="Sun Y."/>
            <person name="Gao Y."/>
            <person name="Zhang L."/>
            <person name="Li S."/>
            <person name="Dai H."/>
            <person name="Hamel J.F."/>
            <person name="Liu C."/>
            <person name="Yu Y."/>
            <person name="Liu S."/>
            <person name="Lin W."/>
            <person name="Guo K."/>
            <person name="Jin S."/>
            <person name="Xu P."/>
            <person name="Storey K.B."/>
            <person name="Huan P."/>
            <person name="Zhang T."/>
            <person name="Zhou Y."/>
            <person name="Zhang J."/>
            <person name="Lin C."/>
            <person name="Li X."/>
            <person name="Xing L."/>
            <person name="Huo D."/>
            <person name="Sun M."/>
            <person name="Wang L."/>
            <person name="Mercier A."/>
            <person name="Li F."/>
            <person name="Yang H."/>
            <person name="Xiang J."/>
        </authorList>
    </citation>
    <scope>NUCLEOTIDE SEQUENCE [LARGE SCALE GENOMIC DNA]</scope>
    <source>
        <strain evidence="2">Shaxun</strain>
        <tissue evidence="2">Muscle</tissue>
    </source>
</reference>
<evidence type="ECO:0000313" key="3">
    <source>
        <dbReference type="Proteomes" id="UP000230750"/>
    </source>
</evidence>